<organism evidence="3 4">
    <name type="scientific">Chromobacterium vaccinii</name>
    <dbReference type="NCBI Taxonomy" id="1108595"/>
    <lineage>
        <taxon>Bacteria</taxon>
        <taxon>Pseudomonadati</taxon>
        <taxon>Pseudomonadota</taxon>
        <taxon>Betaproteobacteria</taxon>
        <taxon>Neisseriales</taxon>
        <taxon>Chromobacteriaceae</taxon>
        <taxon>Chromobacterium</taxon>
    </lineage>
</organism>
<dbReference type="RefSeq" id="WP_347369543.1">
    <property type="nucleotide sequence ID" value="NZ_JBDOJC010000001.1"/>
</dbReference>
<evidence type="ECO:0000256" key="2">
    <source>
        <dbReference type="SAM" id="SignalP"/>
    </source>
</evidence>
<protein>
    <submittedName>
        <fullName evidence="3">Uncharacterized protein</fullName>
    </submittedName>
</protein>
<name>A0ABV0F6X7_9NEIS</name>
<dbReference type="PROSITE" id="PS51257">
    <property type="entry name" value="PROKAR_LIPOPROTEIN"/>
    <property type="match status" value="1"/>
</dbReference>
<feature type="region of interest" description="Disordered" evidence="1">
    <location>
        <begin position="353"/>
        <end position="392"/>
    </location>
</feature>
<proteinExistence type="predicted"/>
<gene>
    <name evidence="3" type="ORF">ABGV49_02005</name>
</gene>
<feature type="chain" id="PRO_5045885358" evidence="2">
    <location>
        <begin position="32"/>
        <end position="392"/>
    </location>
</feature>
<feature type="compositionally biased region" description="Low complexity" evidence="1">
    <location>
        <begin position="362"/>
        <end position="380"/>
    </location>
</feature>
<evidence type="ECO:0000313" key="3">
    <source>
        <dbReference type="EMBL" id="MEO2215837.1"/>
    </source>
</evidence>
<sequence>MDINRTLTTMTRMKLAAAAALSSLALLTGCATPLAGKTPDEATRKVMLQNWQNASYNFDAQIGFDKLAFTDADSDGGAKSAKPDIADIIDQVGRSIRVNVSGAVDVPTGRVEAIPELRFERRNLMSSIKVPLQFHAQDMSLLVDPSAVDLFLPSLRKQSGKFIRAKLPAEIASQIPLKAMYQAMPKIIDDAYAQADKQAFSFQPLDAYAGEIGAHYKLRMDLSREQEQKLTLQMLEGLAKVAREQAKPSTDKPGEDKSGAEAMIRLVQGLIKLDPVSGDKSRTVSDIYASRGGDLLALRQKVHIEAPEFSGDAYVNVRYSHYGKPQFVYQLSENDIVDFDKLDLPDWLKDTDKLLPGEHAEAPAAAAPAEPQAQAAQPQAKPKKKRKARRAQ</sequence>
<feature type="compositionally biased region" description="Basic residues" evidence="1">
    <location>
        <begin position="381"/>
        <end position="392"/>
    </location>
</feature>
<evidence type="ECO:0000256" key="1">
    <source>
        <dbReference type="SAM" id="MobiDB-lite"/>
    </source>
</evidence>
<keyword evidence="4" id="KW-1185">Reference proteome</keyword>
<evidence type="ECO:0000313" key="4">
    <source>
        <dbReference type="Proteomes" id="UP001455709"/>
    </source>
</evidence>
<dbReference type="EMBL" id="JBDOJC010000001">
    <property type="protein sequence ID" value="MEO2215837.1"/>
    <property type="molecule type" value="Genomic_DNA"/>
</dbReference>
<dbReference type="Proteomes" id="UP001455709">
    <property type="component" value="Unassembled WGS sequence"/>
</dbReference>
<reference evidence="3 4" key="1">
    <citation type="submission" date="2024-05" db="EMBL/GenBank/DDBJ databases">
        <authorList>
            <person name="De Oliveira J.P."/>
            <person name="Noriler S.A."/>
            <person name="De Oliveira A.G."/>
            <person name="Sipoli D.S."/>
        </authorList>
    </citation>
    <scope>NUCLEOTIDE SEQUENCE [LARGE SCALE GENOMIC DNA]</scope>
    <source>
        <strain evidence="3 4">LABIM189</strain>
    </source>
</reference>
<accession>A0ABV0F6X7</accession>
<keyword evidence="2" id="KW-0732">Signal</keyword>
<comment type="caution">
    <text evidence="3">The sequence shown here is derived from an EMBL/GenBank/DDBJ whole genome shotgun (WGS) entry which is preliminary data.</text>
</comment>
<feature type="signal peptide" evidence="2">
    <location>
        <begin position="1"/>
        <end position="31"/>
    </location>
</feature>